<reference evidence="2 3" key="1">
    <citation type="submission" date="2019-03" db="EMBL/GenBank/DDBJ databases">
        <title>Comparative insights into the high quality Complete genome sequence of highly metal resistant Cupriavidus metallidurans strain BS1 isolated from a gold-copper mine.</title>
        <authorList>
            <person name="Mazhar H.S."/>
            <person name="Rensing C."/>
        </authorList>
    </citation>
    <scope>NUCLEOTIDE SEQUENCE [LARGE SCALE GENOMIC DNA]</scope>
    <source>
        <strain evidence="2 3">BS1</strain>
    </source>
</reference>
<protein>
    <recommendedName>
        <fullName evidence="4">Lipoprotein</fullName>
    </recommendedName>
</protein>
<dbReference type="Proteomes" id="UP000253772">
    <property type="component" value="Chromosome c1"/>
</dbReference>
<dbReference type="EMBL" id="CP037900">
    <property type="protein sequence ID" value="QBP09351.1"/>
    <property type="molecule type" value="Genomic_DNA"/>
</dbReference>
<evidence type="ECO:0008006" key="4">
    <source>
        <dbReference type="Google" id="ProtNLM"/>
    </source>
</evidence>
<evidence type="ECO:0000313" key="3">
    <source>
        <dbReference type="Proteomes" id="UP000253772"/>
    </source>
</evidence>
<evidence type="ECO:0000313" key="2">
    <source>
        <dbReference type="EMBL" id="QBP09351.1"/>
    </source>
</evidence>
<dbReference type="AlphaFoldDB" id="A0A482IMF4"/>
<feature type="compositionally biased region" description="Polar residues" evidence="1">
    <location>
        <begin position="24"/>
        <end position="33"/>
    </location>
</feature>
<gene>
    <name evidence="2" type="ORF">DDF84_006050</name>
</gene>
<dbReference type="OrthoDB" id="5450120at2"/>
<feature type="region of interest" description="Disordered" evidence="1">
    <location>
        <begin position="19"/>
        <end position="48"/>
    </location>
</feature>
<proteinExistence type="predicted"/>
<organism evidence="2 3">
    <name type="scientific">Cupriavidus metallidurans</name>
    <dbReference type="NCBI Taxonomy" id="119219"/>
    <lineage>
        <taxon>Bacteria</taxon>
        <taxon>Pseudomonadati</taxon>
        <taxon>Pseudomonadota</taxon>
        <taxon>Betaproteobacteria</taxon>
        <taxon>Burkholderiales</taxon>
        <taxon>Burkholderiaceae</taxon>
        <taxon>Cupriavidus</taxon>
    </lineage>
</organism>
<accession>A0A482IMF4</accession>
<dbReference type="RefSeq" id="WP_017515717.1">
    <property type="nucleotide sequence ID" value="NZ_CP037900.1"/>
</dbReference>
<name>A0A482IMF4_9BURK</name>
<sequence length="159" mass="16906">MKKLLCVFTVAVLAACGKGEEPKQLQSSPQSASKDAVAVPAPPSRPAHLYSLEEDGEYGYEPSLSEDERKAGKAASALIMVRYLGVKDGSHTVVMAVGNGATDTFSCKSPCEFIKSKIAINGQTIKSETVRNPGNAVISAVMIDAMNGQLKPYRRSTRS</sequence>
<evidence type="ECO:0000256" key="1">
    <source>
        <dbReference type="SAM" id="MobiDB-lite"/>
    </source>
</evidence>
<dbReference type="PROSITE" id="PS51257">
    <property type="entry name" value="PROKAR_LIPOPROTEIN"/>
    <property type="match status" value="1"/>
</dbReference>